<reference evidence="1 2" key="1">
    <citation type="submission" date="2017-10" db="EMBL/GenBank/DDBJ databases">
        <title>Development of genomic resources for the powdery mildew, Erysiphe pulchra.</title>
        <authorList>
            <person name="Wadl P.A."/>
            <person name="Mack B.M."/>
            <person name="Moore G."/>
            <person name="Beltz S.B."/>
        </authorList>
    </citation>
    <scope>NUCLEOTIDE SEQUENCE [LARGE SCALE GENOMIC DNA]</scope>
    <source>
        <strain evidence="1">Cflorida</strain>
    </source>
</reference>
<evidence type="ECO:0000313" key="1">
    <source>
        <dbReference type="EMBL" id="POS88461.1"/>
    </source>
</evidence>
<feature type="non-terminal residue" evidence="1">
    <location>
        <position position="414"/>
    </location>
</feature>
<evidence type="ECO:0000313" key="2">
    <source>
        <dbReference type="Proteomes" id="UP000237438"/>
    </source>
</evidence>
<protein>
    <submittedName>
        <fullName evidence="1">Uncharacterized protein</fullName>
    </submittedName>
</protein>
<gene>
    <name evidence="1" type="ORF">EPUL_000157</name>
</gene>
<sequence length="414" mass="47151">ILQYTAYAVLGFHEKGAEKESGYDCGKVFFTDQKVQEVLHVAVSSVGRFYLQPYIGRLYGNMINYFTLPIQENMSYLGENKISEEKIWHKTTYQVVMDSQGGFIDVIVRTTKNDFTKCLRVDDFQINEVDQNNGYQCGEKFISTEDLLMSAKIARKHVGKGFLYPKLYESRLYDRGLGLVMWPIYKGTGFHRSPKHLGGPYFILVDPIGQVIDVVVRTIKNDFVRCFKSRNILSASSTDVEGRVLWPKNGFTCNHIFFSDSELNLASGMAKDAQKKSNIKGYPLEYNGPPFNFPCLLWPITPSGIAPRRGRLSVFRLVLSPTYKVLGVIMQGQDTIKRCERTITTGGFLNHDKNDYNCGGIIFYQDELVSVAKVACKKIGAYGVKYPLRYDDEKFDIEGPYFIYPIIKGTEFVY</sequence>
<keyword evidence="2" id="KW-1185">Reference proteome</keyword>
<dbReference type="EMBL" id="PEDP01000001">
    <property type="protein sequence ID" value="POS88461.1"/>
    <property type="molecule type" value="Genomic_DNA"/>
</dbReference>
<accession>A0A2S4Q2H0</accession>
<comment type="caution">
    <text evidence="1">The sequence shown here is derived from an EMBL/GenBank/DDBJ whole genome shotgun (WGS) entry which is preliminary data.</text>
</comment>
<name>A0A2S4Q2H0_9PEZI</name>
<dbReference type="AlphaFoldDB" id="A0A2S4Q2H0"/>
<proteinExistence type="predicted"/>
<dbReference type="Proteomes" id="UP000237438">
    <property type="component" value="Unassembled WGS sequence"/>
</dbReference>
<organism evidence="1 2">
    <name type="scientific">Erysiphe pulchra</name>
    <dbReference type="NCBI Taxonomy" id="225359"/>
    <lineage>
        <taxon>Eukaryota</taxon>
        <taxon>Fungi</taxon>
        <taxon>Dikarya</taxon>
        <taxon>Ascomycota</taxon>
        <taxon>Pezizomycotina</taxon>
        <taxon>Leotiomycetes</taxon>
        <taxon>Erysiphales</taxon>
        <taxon>Erysiphaceae</taxon>
        <taxon>Erysiphe</taxon>
    </lineage>
</organism>
<feature type="non-terminal residue" evidence="1">
    <location>
        <position position="1"/>
    </location>
</feature>
<dbReference type="OrthoDB" id="10483204at2759"/>